<gene>
    <name evidence="1" type="ORF">CISIN_1g0000572mg</name>
</gene>
<accession>A0A067FGR8</accession>
<dbReference type="STRING" id="2711.A0A067FGR8"/>
<dbReference type="Proteomes" id="UP000027120">
    <property type="component" value="Unassembled WGS sequence"/>
</dbReference>
<feature type="non-terminal residue" evidence="1">
    <location>
        <position position="1"/>
    </location>
</feature>
<protein>
    <submittedName>
        <fullName evidence="1">Uncharacterized protein</fullName>
    </submittedName>
</protein>
<name>A0A067FGR8_CITSI</name>
<reference evidence="1 2" key="1">
    <citation type="submission" date="2014-04" db="EMBL/GenBank/DDBJ databases">
        <authorList>
            <consortium name="International Citrus Genome Consortium"/>
            <person name="Gmitter F."/>
            <person name="Chen C."/>
            <person name="Farmerie W."/>
            <person name="Harkins T."/>
            <person name="Desany B."/>
            <person name="Mohiuddin M."/>
            <person name="Kodira C."/>
            <person name="Borodovsky M."/>
            <person name="Lomsadze A."/>
            <person name="Burns P."/>
            <person name="Jenkins J."/>
            <person name="Prochnik S."/>
            <person name="Shu S."/>
            <person name="Chapman J."/>
            <person name="Pitluck S."/>
            <person name="Schmutz J."/>
            <person name="Rokhsar D."/>
        </authorList>
    </citation>
    <scope>NUCLEOTIDE SEQUENCE</scope>
</reference>
<dbReference type="EMBL" id="KK784918">
    <property type="protein sequence ID" value="KDO62636.1"/>
    <property type="molecule type" value="Genomic_DNA"/>
</dbReference>
<dbReference type="EMBL" id="KK784918">
    <property type="protein sequence ID" value="KDO62637.1"/>
    <property type="molecule type" value="Genomic_DNA"/>
</dbReference>
<dbReference type="AlphaFoldDB" id="A0A067FGR8"/>
<dbReference type="EMBL" id="KK784918">
    <property type="protein sequence ID" value="KDO62638.1"/>
    <property type="molecule type" value="Genomic_DNA"/>
</dbReference>
<sequence>LMSFYQPWKDLSLELTDLQKIDELHACQTLLVIISNVLGKKSLDSQVLSCLDDKISSVFSWERSIIGTE</sequence>
<keyword evidence="2" id="KW-1185">Reference proteome</keyword>
<evidence type="ECO:0000313" key="2">
    <source>
        <dbReference type="Proteomes" id="UP000027120"/>
    </source>
</evidence>
<dbReference type="EMBL" id="KK784918">
    <property type="protein sequence ID" value="KDO62635.1"/>
    <property type="molecule type" value="Genomic_DNA"/>
</dbReference>
<evidence type="ECO:0000313" key="1">
    <source>
        <dbReference type="EMBL" id="KDO62637.1"/>
    </source>
</evidence>
<organism evidence="1 2">
    <name type="scientific">Citrus sinensis</name>
    <name type="common">Sweet orange</name>
    <name type="synonym">Citrus aurantium var. sinensis</name>
    <dbReference type="NCBI Taxonomy" id="2711"/>
    <lineage>
        <taxon>Eukaryota</taxon>
        <taxon>Viridiplantae</taxon>
        <taxon>Streptophyta</taxon>
        <taxon>Embryophyta</taxon>
        <taxon>Tracheophyta</taxon>
        <taxon>Spermatophyta</taxon>
        <taxon>Magnoliopsida</taxon>
        <taxon>eudicotyledons</taxon>
        <taxon>Gunneridae</taxon>
        <taxon>Pentapetalae</taxon>
        <taxon>rosids</taxon>
        <taxon>malvids</taxon>
        <taxon>Sapindales</taxon>
        <taxon>Rutaceae</taxon>
        <taxon>Aurantioideae</taxon>
        <taxon>Citrus</taxon>
    </lineage>
</organism>
<proteinExistence type="predicted"/>